<gene>
    <name evidence="3" type="ORF">H0H81_006631</name>
</gene>
<reference evidence="3" key="1">
    <citation type="submission" date="2021-02" db="EMBL/GenBank/DDBJ databases">
        <authorList>
            <person name="Nieuwenhuis M."/>
            <person name="Van De Peppel L.J.J."/>
        </authorList>
    </citation>
    <scope>NUCLEOTIDE SEQUENCE</scope>
    <source>
        <strain evidence="3">D49</strain>
    </source>
</reference>
<dbReference type="GO" id="GO:0003678">
    <property type="term" value="F:DNA helicase activity"/>
    <property type="evidence" value="ECO:0007669"/>
    <property type="project" value="UniProtKB-EC"/>
</dbReference>
<dbReference type="PANTHER" id="PTHR11093">
    <property type="entry name" value="RUVB-RELATED REPTIN AND PONTIN"/>
    <property type="match status" value="1"/>
</dbReference>
<comment type="catalytic activity">
    <reaction evidence="1">
        <text>ATP + H2O = ADP + phosphate + H(+)</text>
        <dbReference type="Rhea" id="RHEA:13065"/>
        <dbReference type="ChEBI" id="CHEBI:15377"/>
        <dbReference type="ChEBI" id="CHEBI:15378"/>
        <dbReference type="ChEBI" id="CHEBI:30616"/>
        <dbReference type="ChEBI" id="CHEBI:43474"/>
        <dbReference type="ChEBI" id="CHEBI:456216"/>
        <dbReference type="EC" id="3.6.4.12"/>
    </reaction>
</comment>
<comment type="similarity">
    <text evidence="1">Belongs to the RuvB family.</text>
</comment>
<keyword evidence="1" id="KW-0378">Hydrolase</keyword>
<organism evidence="3 4">
    <name type="scientific">Sphagnurus paluster</name>
    <dbReference type="NCBI Taxonomy" id="117069"/>
    <lineage>
        <taxon>Eukaryota</taxon>
        <taxon>Fungi</taxon>
        <taxon>Dikarya</taxon>
        <taxon>Basidiomycota</taxon>
        <taxon>Agaricomycotina</taxon>
        <taxon>Agaricomycetes</taxon>
        <taxon>Agaricomycetidae</taxon>
        <taxon>Agaricales</taxon>
        <taxon>Tricholomatineae</taxon>
        <taxon>Lyophyllaceae</taxon>
        <taxon>Sphagnurus</taxon>
    </lineage>
</organism>
<dbReference type="GO" id="GO:0005524">
    <property type="term" value="F:ATP binding"/>
    <property type="evidence" value="ECO:0007669"/>
    <property type="project" value="UniProtKB-KW"/>
</dbReference>
<keyword evidence="4" id="KW-1185">Reference proteome</keyword>
<evidence type="ECO:0000259" key="2">
    <source>
        <dbReference type="Pfam" id="PF17856"/>
    </source>
</evidence>
<feature type="domain" description="RuvB-like AAA-lid" evidence="2">
    <location>
        <begin position="57"/>
        <end position="121"/>
    </location>
</feature>
<dbReference type="Proteomes" id="UP000717328">
    <property type="component" value="Unassembled WGS sequence"/>
</dbReference>
<dbReference type="InterPro" id="IPR041048">
    <property type="entry name" value="RuvB-like_C"/>
</dbReference>
<dbReference type="OrthoDB" id="10060499at2759"/>
<keyword evidence="1" id="KW-0547">Nucleotide-binding</keyword>
<keyword evidence="1" id="KW-0227">DNA damage</keyword>
<dbReference type="InterPro" id="IPR027238">
    <property type="entry name" value="RuvB-like"/>
</dbReference>
<reference evidence="3" key="2">
    <citation type="submission" date="2021-10" db="EMBL/GenBank/DDBJ databases">
        <title>Phylogenomics reveals ancestral predisposition of the termite-cultivated fungus Termitomyces towards a domesticated lifestyle.</title>
        <authorList>
            <person name="Auxier B."/>
            <person name="Grum-Grzhimaylo A."/>
            <person name="Cardenas M.E."/>
            <person name="Lodge J.D."/>
            <person name="Laessoe T."/>
            <person name="Pedersen O."/>
            <person name="Smith M.E."/>
            <person name="Kuyper T.W."/>
            <person name="Franco-Molano E.A."/>
            <person name="Baroni T.J."/>
            <person name="Aanen D.K."/>
        </authorList>
    </citation>
    <scope>NUCLEOTIDE SEQUENCE</scope>
    <source>
        <strain evidence="3">D49</strain>
    </source>
</reference>
<dbReference type="GO" id="GO:0006281">
    <property type="term" value="P:DNA repair"/>
    <property type="evidence" value="ECO:0007669"/>
    <property type="project" value="UniProtKB-KW"/>
</dbReference>
<dbReference type="Gene3D" id="1.10.8.60">
    <property type="match status" value="1"/>
</dbReference>
<keyword evidence="1" id="KW-0805">Transcription regulation</keyword>
<dbReference type="EMBL" id="JABCKI010005886">
    <property type="protein sequence ID" value="KAG5636838.1"/>
    <property type="molecule type" value="Genomic_DNA"/>
</dbReference>
<comment type="function">
    <text evidence="1">DNA helicase participates in several chromatin remodeling complexes, including the SWR1 and the INO80 complexes.</text>
</comment>
<keyword evidence="1" id="KW-0067">ATP-binding</keyword>
<comment type="caution">
    <text evidence="3">The sequence shown here is derived from an EMBL/GenBank/DDBJ whole genome shotgun (WGS) entry which is preliminary data.</text>
</comment>
<evidence type="ECO:0000256" key="1">
    <source>
        <dbReference type="RuleBase" id="RU363048"/>
    </source>
</evidence>
<dbReference type="GO" id="GO:0006325">
    <property type="term" value="P:chromatin organization"/>
    <property type="evidence" value="ECO:0007669"/>
    <property type="project" value="UniProtKB-KW"/>
</dbReference>
<dbReference type="AlphaFoldDB" id="A0A9P7K4R2"/>
<dbReference type="GO" id="GO:0005634">
    <property type="term" value="C:nucleus"/>
    <property type="evidence" value="ECO:0007669"/>
    <property type="project" value="UniProtKB-SubCell"/>
</dbReference>
<dbReference type="EC" id="3.6.4.12" evidence="1"/>
<dbReference type="Pfam" id="PF17856">
    <property type="entry name" value="TIP49_C"/>
    <property type="match status" value="1"/>
</dbReference>
<proteinExistence type="inferred from homology"/>
<comment type="subcellular location">
    <subcellularLocation>
        <location evidence="1">Nucleus</location>
    </subcellularLocation>
</comment>
<keyword evidence="1" id="KW-0804">Transcription</keyword>
<keyword evidence="1" id="KW-0539">Nucleus</keyword>
<keyword evidence="1" id="KW-0156">Chromatin regulator</keyword>
<protein>
    <recommendedName>
        <fullName evidence="1">RuvB-like helicase</fullName>
        <ecNumber evidence="1">3.6.4.12</ecNumber>
    </recommendedName>
</protein>
<evidence type="ECO:0000313" key="4">
    <source>
        <dbReference type="Proteomes" id="UP000717328"/>
    </source>
</evidence>
<accession>A0A9P7K4R2</accession>
<keyword evidence="1" id="KW-0347">Helicase</keyword>
<dbReference type="GO" id="GO:0016787">
    <property type="term" value="F:hydrolase activity"/>
    <property type="evidence" value="ECO:0007669"/>
    <property type="project" value="UniProtKB-KW"/>
</dbReference>
<name>A0A9P7K4R2_9AGAR</name>
<keyword evidence="1" id="KW-0234">DNA repair</keyword>
<sequence length="131" mass="14209">MSVMGSLVKNGHTEVTDKLRREVIKIFNGYVDQGVVEVVPGVVFIDTVSSCMIVETIVHLRAIIEGLNLGTSLVDKLTAEGEKKSQRCVLQLLTLVSILVGLAGHTQIEVEDIRETNELFLAAVVEGADFS</sequence>
<evidence type="ECO:0000313" key="3">
    <source>
        <dbReference type="EMBL" id="KAG5636838.1"/>
    </source>
</evidence>